<keyword evidence="12" id="KW-1185">Reference proteome</keyword>
<comment type="subcellular location">
    <subcellularLocation>
        <location evidence="1 10">Golgi apparatus membrane</location>
        <topology evidence="1 10">Single-pass type II membrane protein</topology>
    </subcellularLocation>
</comment>
<evidence type="ECO:0000256" key="6">
    <source>
        <dbReference type="ARBA" id="ARBA00022968"/>
    </source>
</evidence>
<evidence type="ECO:0000256" key="4">
    <source>
        <dbReference type="ARBA" id="ARBA00022679"/>
    </source>
</evidence>
<protein>
    <recommendedName>
        <fullName evidence="10">Hexosyltransferase</fullName>
        <ecNumber evidence="10">2.4.1.-</ecNumber>
    </recommendedName>
</protein>
<dbReference type="PANTHER" id="PTHR11214">
    <property type="entry name" value="BETA-1,3-N-ACETYLGLUCOSAMINYLTRANSFERASE"/>
    <property type="match status" value="1"/>
</dbReference>
<keyword evidence="9" id="KW-0472">Membrane</keyword>
<dbReference type="AlphaFoldDB" id="A0A0D2AQR5"/>
<proteinExistence type="inferred from homology"/>
<keyword evidence="4" id="KW-0808">Transferase</keyword>
<dbReference type="InterPro" id="IPR002659">
    <property type="entry name" value="Glyco_trans_31"/>
</dbReference>
<evidence type="ECO:0000313" key="11">
    <source>
        <dbReference type="EMBL" id="KIW01494.1"/>
    </source>
</evidence>
<dbReference type="Pfam" id="PF01762">
    <property type="entry name" value="Galactosyl_T"/>
    <property type="match status" value="1"/>
</dbReference>
<sequence length="326" mass="37500">MMGDSSFFQRRPASSVAAVAFIVLVFLIYLSASPSTISSASSWHENLRGALSASAASPPWLIATISTASHMQRRQIIRSSWQTLFRNDKVFETRFVLAKPDPLWLPFIEKENATFGDLIILDHEHEDHLWANRVKTMEFFKYLGAKYDHANWTFVSKMDEDSWIDAKHFWKDWLEPRIENNNVTGTYIGRPIKNWAKWDYMSGQFYTLSRDMVKLLAKLHEENYIADEHEDVLVARLMAEAGIEYTLTEMSTQVAFDYYDDKARGDGTAWAPEDQDLNVLGHAMAPGALNPHMLKEDETYLRVAACYDKNGLKLRDYWSNYKATAS</sequence>
<keyword evidence="7" id="KW-1133">Transmembrane helix</keyword>
<evidence type="ECO:0000256" key="1">
    <source>
        <dbReference type="ARBA" id="ARBA00004323"/>
    </source>
</evidence>
<evidence type="ECO:0000313" key="12">
    <source>
        <dbReference type="Proteomes" id="UP000053259"/>
    </source>
</evidence>
<dbReference type="STRING" id="253628.A0A0D2AQR5"/>
<evidence type="ECO:0000256" key="2">
    <source>
        <dbReference type="ARBA" id="ARBA00008661"/>
    </source>
</evidence>
<evidence type="ECO:0000256" key="3">
    <source>
        <dbReference type="ARBA" id="ARBA00022676"/>
    </source>
</evidence>
<dbReference type="VEuPathDB" id="FungiDB:PV09_06974"/>
<dbReference type="GO" id="GO:0000139">
    <property type="term" value="C:Golgi membrane"/>
    <property type="evidence" value="ECO:0007669"/>
    <property type="project" value="UniProtKB-SubCell"/>
</dbReference>
<keyword evidence="3 10" id="KW-0328">Glycosyltransferase</keyword>
<dbReference type="GO" id="GO:0016758">
    <property type="term" value="F:hexosyltransferase activity"/>
    <property type="evidence" value="ECO:0007669"/>
    <property type="project" value="InterPro"/>
</dbReference>
<dbReference type="OrthoDB" id="2139606at2759"/>
<evidence type="ECO:0000256" key="9">
    <source>
        <dbReference type="ARBA" id="ARBA00023136"/>
    </source>
</evidence>
<reference evidence="11 12" key="1">
    <citation type="submission" date="2015-01" db="EMBL/GenBank/DDBJ databases">
        <title>The Genome Sequence of Ochroconis gallopava CBS43764.</title>
        <authorList>
            <consortium name="The Broad Institute Genomics Platform"/>
            <person name="Cuomo C."/>
            <person name="de Hoog S."/>
            <person name="Gorbushina A."/>
            <person name="Stielow B."/>
            <person name="Teixiera M."/>
            <person name="Abouelleil A."/>
            <person name="Chapman S.B."/>
            <person name="Priest M."/>
            <person name="Young S.K."/>
            <person name="Wortman J."/>
            <person name="Nusbaum C."/>
            <person name="Birren B."/>
        </authorList>
    </citation>
    <scope>NUCLEOTIDE SEQUENCE [LARGE SCALE GENOMIC DNA]</scope>
    <source>
        <strain evidence="11 12">CBS 43764</strain>
    </source>
</reference>
<evidence type="ECO:0000256" key="5">
    <source>
        <dbReference type="ARBA" id="ARBA00022692"/>
    </source>
</evidence>
<gene>
    <name evidence="11" type="ORF">PV09_06974</name>
</gene>
<accession>A0A0D2AQR5</accession>
<keyword evidence="6" id="KW-0735">Signal-anchor</keyword>
<dbReference type="HOGENOM" id="CLU_073923_0_0_1"/>
<comment type="similarity">
    <text evidence="2 10">Belongs to the glycosyltransferase 31 family.</text>
</comment>
<organism evidence="11 12">
    <name type="scientific">Verruconis gallopava</name>
    <dbReference type="NCBI Taxonomy" id="253628"/>
    <lineage>
        <taxon>Eukaryota</taxon>
        <taxon>Fungi</taxon>
        <taxon>Dikarya</taxon>
        <taxon>Ascomycota</taxon>
        <taxon>Pezizomycotina</taxon>
        <taxon>Dothideomycetes</taxon>
        <taxon>Pleosporomycetidae</taxon>
        <taxon>Venturiales</taxon>
        <taxon>Sympoventuriaceae</taxon>
        <taxon>Verruconis</taxon>
    </lineage>
</organism>
<evidence type="ECO:0000256" key="7">
    <source>
        <dbReference type="ARBA" id="ARBA00022989"/>
    </source>
</evidence>
<dbReference type="EC" id="2.4.1.-" evidence="10"/>
<dbReference type="RefSeq" id="XP_016211363.1">
    <property type="nucleotide sequence ID" value="XM_016360686.1"/>
</dbReference>
<evidence type="ECO:0000256" key="8">
    <source>
        <dbReference type="ARBA" id="ARBA00023034"/>
    </source>
</evidence>
<dbReference type="EMBL" id="KN847554">
    <property type="protein sequence ID" value="KIW01494.1"/>
    <property type="molecule type" value="Genomic_DNA"/>
</dbReference>
<evidence type="ECO:0000256" key="10">
    <source>
        <dbReference type="RuleBase" id="RU363063"/>
    </source>
</evidence>
<dbReference type="InParanoid" id="A0A0D2AQR5"/>
<dbReference type="PANTHER" id="PTHR11214:SF351">
    <property type="entry name" value="BETA-1,3-GALACTOSYLTRANSFERASE PVG3"/>
    <property type="match status" value="1"/>
</dbReference>
<keyword evidence="5" id="KW-0812">Transmembrane</keyword>
<name>A0A0D2AQR5_9PEZI</name>
<keyword evidence="8 10" id="KW-0333">Golgi apparatus</keyword>
<dbReference type="Proteomes" id="UP000053259">
    <property type="component" value="Unassembled WGS sequence"/>
</dbReference>
<dbReference type="GeneID" id="27314947"/>